<dbReference type="AlphaFoldDB" id="A0AA47I7S0"/>
<protein>
    <submittedName>
        <fullName evidence="1">Uncharacterized protein</fullName>
    </submittedName>
</protein>
<dbReference type="RefSeq" id="WP_216120210.1">
    <property type="nucleotide sequence ID" value="NZ_CP086239.1"/>
</dbReference>
<name>A0AA47I7S0_9CLOT</name>
<dbReference type="Proteomes" id="UP001164733">
    <property type="component" value="Chromosome"/>
</dbReference>
<gene>
    <name evidence="1" type="ORF">LL038_12295</name>
</gene>
<dbReference type="EMBL" id="CP086239">
    <property type="protein sequence ID" value="WAG62962.1"/>
    <property type="molecule type" value="Genomic_DNA"/>
</dbReference>
<sequence length="51" mass="5907">MEVSVDRNLSDNEIKEELGCVITSCARVLENLELEQNQLNGLIEEVYKLRR</sequence>
<evidence type="ECO:0000313" key="2">
    <source>
        <dbReference type="Proteomes" id="UP001164733"/>
    </source>
</evidence>
<accession>A0AA47I7S0</accession>
<reference evidence="1" key="1">
    <citation type="submission" date="2021-11" db="EMBL/GenBank/DDBJ databases">
        <title>Clostridia strains as spoilage organisms.</title>
        <authorList>
            <person name="Wambui J."/>
            <person name="Stevens M.J.A."/>
            <person name="Stephan R."/>
        </authorList>
    </citation>
    <scope>NUCLEOTIDE SEQUENCE</scope>
    <source>
        <strain evidence="1">CF009</strain>
    </source>
</reference>
<proteinExistence type="predicted"/>
<evidence type="ECO:0000313" key="1">
    <source>
        <dbReference type="EMBL" id="WAG62962.1"/>
    </source>
</evidence>
<organism evidence="1 2">
    <name type="scientific">Clostridium estertheticum</name>
    <dbReference type="NCBI Taxonomy" id="238834"/>
    <lineage>
        <taxon>Bacteria</taxon>
        <taxon>Bacillati</taxon>
        <taxon>Bacillota</taxon>
        <taxon>Clostridia</taxon>
        <taxon>Eubacteriales</taxon>
        <taxon>Clostridiaceae</taxon>
        <taxon>Clostridium</taxon>
    </lineage>
</organism>